<evidence type="ECO:0000256" key="1">
    <source>
        <dbReference type="ARBA" id="ARBA00023125"/>
    </source>
</evidence>
<evidence type="ECO:0000313" key="5">
    <source>
        <dbReference type="Proteomes" id="UP001149140"/>
    </source>
</evidence>
<dbReference type="CDD" id="cd17535">
    <property type="entry name" value="REC_NarL-like"/>
    <property type="match status" value="1"/>
</dbReference>
<feature type="modified residue" description="4-aspartylphosphate" evidence="2">
    <location>
        <position position="55"/>
    </location>
</feature>
<dbReference type="GO" id="GO:0003677">
    <property type="term" value="F:DNA binding"/>
    <property type="evidence" value="ECO:0007669"/>
    <property type="project" value="UniProtKB-KW"/>
</dbReference>
<dbReference type="AlphaFoldDB" id="A0A9X3N9M7"/>
<dbReference type="PROSITE" id="PS50110">
    <property type="entry name" value="RESPONSE_REGULATORY"/>
    <property type="match status" value="1"/>
</dbReference>
<evidence type="ECO:0000313" key="4">
    <source>
        <dbReference type="EMBL" id="MDA0167438.1"/>
    </source>
</evidence>
<dbReference type="SMART" id="SM00448">
    <property type="entry name" value="REC"/>
    <property type="match status" value="1"/>
</dbReference>
<dbReference type="InterPro" id="IPR058245">
    <property type="entry name" value="NreC/VraR/RcsB-like_REC"/>
</dbReference>
<dbReference type="InterPro" id="IPR011006">
    <property type="entry name" value="CheY-like_superfamily"/>
</dbReference>
<comment type="caution">
    <text evidence="4">The sequence shown here is derived from an EMBL/GenBank/DDBJ whole genome shotgun (WGS) entry which is preliminary data.</text>
</comment>
<evidence type="ECO:0000259" key="3">
    <source>
        <dbReference type="PROSITE" id="PS50110"/>
    </source>
</evidence>
<reference evidence="4" key="1">
    <citation type="submission" date="2022-10" db="EMBL/GenBank/DDBJ databases">
        <title>The WGS of Solirubrobacter ginsenosidimutans DSM 21036.</title>
        <authorList>
            <person name="Jiang Z."/>
        </authorList>
    </citation>
    <scope>NUCLEOTIDE SEQUENCE</scope>
    <source>
        <strain evidence="4">DSM 21036</strain>
    </source>
</reference>
<feature type="domain" description="Response regulatory" evidence="3">
    <location>
        <begin position="4"/>
        <end position="120"/>
    </location>
</feature>
<gene>
    <name evidence="4" type="ORF">OM076_44680</name>
</gene>
<accession>A0A9X3N9M7</accession>
<organism evidence="4 5">
    <name type="scientific">Solirubrobacter ginsenosidimutans</name>
    <dbReference type="NCBI Taxonomy" id="490573"/>
    <lineage>
        <taxon>Bacteria</taxon>
        <taxon>Bacillati</taxon>
        <taxon>Actinomycetota</taxon>
        <taxon>Thermoleophilia</taxon>
        <taxon>Solirubrobacterales</taxon>
        <taxon>Solirubrobacteraceae</taxon>
        <taxon>Solirubrobacter</taxon>
    </lineage>
</organism>
<dbReference type="GO" id="GO:0000160">
    <property type="term" value="P:phosphorelay signal transduction system"/>
    <property type="evidence" value="ECO:0007669"/>
    <property type="project" value="InterPro"/>
</dbReference>
<protein>
    <submittedName>
        <fullName evidence="4">Response regulator transcription factor</fullName>
    </submittedName>
</protein>
<dbReference type="InterPro" id="IPR039420">
    <property type="entry name" value="WalR-like"/>
</dbReference>
<dbReference type="RefSeq" id="WP_270046761.1">
    <property type="nucleotide sequence ID" value="NZ_JAPDOD010000137.1"/>
</dbReference>
<dbReference type="Pfam" id="PF00072">
    <property type="entry name" value="Response_reg"/>
    <property type="match status" value="1"/>
</dbReference>
<keyword evidence="2" id="KW-0597">Phosphoprotein</keyword>
<proteinExistence type="predicted"/>
<keyword evidence="5" id="KW-1185">Reference proteome</keyword>
<dbReference type="EMBL" id="JAPDOD010000137">
    <property type="protein sequence ID" value="MDA0167438.1"/>
    <property type="molecule type" value="Genomic_DNA"/>
</dbReference>
<dbReference type="PANTHER" id="PTHR43214">
    <property type="entry name" value="TWO-COMPONENT RESPONSE REGULATOR"/>
    <property type="match status" value="1"/>
</dbReference>
<sequence length="143" mass="15225">MTTTIVVADDHAVVRHGLRLLIDGEEGLQIVGEAETVPDAERLTYAQRPTVLVLDLNMPGGSSLEAIPRLLTRAPETAIVVLTMQDDPAFARQALRAGALGYVLKEAADDELLEAVRVVTTGGTYLNPVLAARLGAGPYPVIR</sequence>
<evidence type="ECO:0000256" key="2">
    <source>
        <dbReference type="PROSITE-ProRule" id="PRU00169"/>
    </source>
</evidence>
<name>A0A9X3N9M7_9ACTN</name>
<dbReference type="InterPro" id="IPR001789">
    <property type="entry name" value="Sig_transdc_resp-reg_receiver"/>
</dbReference>
<keyword evidence="1" id="KW-0238">DNA-binding</keyword>
<dbReference type="Proteomes" id="UP001149140">
    <property type="component" value="Unassembled WGS sequence"/>
</dbReference>
<dbReference type="PANTHER" id="PTHR43214:SF43">
    <property type="entry name" value="TWO-COMPONENT RESPONSE REGULATOR"/>
    <property type="match status" value="1"/>
</dbReference>
<dbReference type="SUPFAM" id="SSF52172">
    <property type="entry name" value="CheY-like"/>
    <property type="match status" value="1"/>
</dbReference>
<dbReference type="Gene3D" id="3.40.50.2300">
    <property type="match status" value="1"/>
</dbReference>